<evidence type="ECO:0000313" key="1">
    <source>
        <dbReference type="EMBL" id="MBB3936085.1"/>
    </source>
</evidence>
<proteinExistence type="predicted"/>
<dbReference type="AlphaFoldDB" id="A0A7W6BWS0"/>
<comment type="caution">
    <text evidence="1">The sequence shown here is derived from an EMBL/GenBank/DDBJ whole genome shotgun (WGS) entry which is preliminary data.</text>
</comment>
<evidence type="ECO:0008006" key="3">
    <source>
        <dbReference type="Google" id="ProtNLM"/>
    </source>
</evidence>
<sequence>MAGDVKAGAKAKGPKLPVIMTANDLLEGEVVFLTEDGWSLDPKAALIADDVETAAWMEAEGRRGFAENRIVDPYLVEVTRDDNGLPVANHFREAIRQKGPTMLTQYGKQAEF</sequence>
<dbReference type="InterPro" id="IPR021270">
    <property type="entry name" value="DUF2849"/>
</dbReference>
<accession>A0A7W6BWS0</accession>
<keyword evidence="2" id="KW-1185">Reference proteome</keyword>
<name>A0A7W6BWS0_9HYPH</name>
<dbReference type="RefSeq" id="WP_090963381.1">
    <property type="nucleotide sequence ID" value="NZ_CP181348.1"/>
</dbReference>
<reference evidence="1 2" key="1">
    <citation type="submission" date="2020-08" db="EMBL/GenBank/DDBJ databases">
        <title>Genomic Encyclopedia of Type Strains, Phase IV (KMG-IV): sequencing the most valuable type-strain genomes for metagenomic binning, comparative biology and taxonomic classification.</title>
        <authorList>
            <person name="Goeker M."/>
        </authorList>
    </citation>
    <scope>NUCLEOTIDE SEQUENCE [LARGE SCALE GENOMIC DNA]</scope>
    <source>
        <strain evidence="1 2">DSM 25024</strain>
    </source>
</reference>
<dbReference type="Proteomes" id="UP000531216">
    <property type="component" value="Unassembled WGS sequence"/>
</dbReference>
<evidence type="ECO:0000313" key="2">
    <source>
        <dbReference type="Proteomes" id="UP000531216"/>
    </source>
</evidence>
<organism evidence="1 2">
    <name type="scientific">Aureimonas phyllosphaerae</name>
    <dbReference type="NCBI Taxonomy" id="1166078"/>
    <lineage>
        <taxon>Bacteria</taxon>
        <taxon>Pseudomonadati</taxon>
        <taxon>Pseudomonadota</taxon>
        <taxon>Alphaproteobacteria</taxon>
        <taxon>Hyphomicrobiales</taxon>
        <taxon>Aurantimonadaceae</taxon>
        <taxon>Aureimonas</taxon>
    </lineage>
</organism>
<dbReference type="Pfam" id="PF11011">
    <property type="entry name" value="DUF2849"/>
    <property type="match status" value="1"/>
</dbReference>
<dbReference type="OrthoDB" id="5738806at2"/>
<protein>
    <recommendedName>
        <fullName evidence="3">Sulfite reductase (NADPH) hemoprotein beta-component</fullName>
    </recommendedName>
</protein>
<gene>
    <name evidence="1" type="ORF">GGR05_002235</name>
</gene>
<dbReference type="EMBL" id="JACIDO010000004">
    <property type="protein sequence ID" value="MBB3936085.1"/>
    <property type="molecule type" value="Genomic_DNA"/>
</dbReference>